<proteinExistence type="predicted"/>
<sequence>MVIMLGNGVSCLAVTLDPFVLFTAADAINKISNGAQIAISDGIIWRFIGWVILAGY</sequence>
<dbReference type="HOGENOM" id="CLU_3012035_0_0_14"/>
<name>W6AWZ3_9MOLU</name>
<dbReference type="Proteomes" id="UP000019260">
    <property type="component" value="Chromosome"/>
</dbReference>
<accession>W6AWZ3</accession>
<dbReference type="PATRIC" id="fig|838561.3.peg.886"/>
<dbReference type="KEGG" id="smia:P344_04635"/>
<dbReference type="EMBL" id="CP006720">
    <property type="protein sequence ID" value="AHI58249.1"/>
    <property type="molecule type" value="Genomic_DNA"/>
</dbReference>
<dbReference type="STRING" id="838561.P344_04635"/>
<evidence type="ECO:0000313" key="1">
    <source>
        <dbReference type="EMBL" id="AHI58249.1"/>
    </source>
</evidence>
<gene>
    <name evidence="1" type="ORF">P344_04635</name>
</gene>
<organism evidence="1 2">
    <name type="scientific">Spiroplasma mirum ATCC 29335</name>
    <dbReference type="NCBI Taxonomy" id="838561"/>
    <lineage>
        <taxon>Bacteria</taxon>
        <taxon>Bacillati</taxon>
        <taxon>Mycoplasmatota</taxon>
        <taxon>Mollicutes</taxon>
        <taxon>Entomoplasmatales</taxon>
        <taxon>Spiroplasmataceae</taxon>
        <taxon>Spiroplasma</taxon>
    </lineage>
</organism>
<reference evidence="1 2" key="1">
    <citation type="submission" date="2013-09" db="EMBL/GenBank/DDBJ databases">
        <title>Complete genome sequence of Spiroplasma mirum suckling mouse cataract agent.</title>
        <authorList>
            <person name="Landry C.A."/>
            <person name="Bastian F.O."/>
            <person name="Thune R.L."/>
        </authorList>
    </citation>
    <scope>NUCLEOTIDE SEQUENCE [LARGE SCALE GENOMIC DNA]</scope>
    <source>
        <strain evidence="1 2">SMCA</strain>
    </source>
</reference>
<protein>
    <submittedName>
        <fullName evidence="1">Uncharacterized protein</fullName>
    </submittedName>
</protein>
<evidence type="ECO:0000313" key="2">
    <source>
        <dbReference type="Proteomes" id="UP000019260"/>
    </source>
</evidence>
<dbReference type="OrthoDB" id="255482at2"/>
<dbReference type="AlphaFoldDB" id="W6AWZ3"/>
<keyword evidence="2" id="KW-1185">Reference proteome</keyword>